<dbReference type="SUPFAM" id="SSF52172">
    <property type="entry name" value="CheY-like"/>
    <property type="match status" value="1"/>
</dbReference>
<dbReference type="EMBL" id="JACCBE010000001">
    <property type="protein sequence ID" value="NYD55932.1"/>
    <property type="molecule type" value="Genomic_DNA"/>
</dbReference>
<dbReference type="RefSeq" id="WP_179613889.1">
    <property type="nucleotide sequence ID" value="NZ_CP059163.1"/>
</dbReference>
<dbReference type="InterPro" id="IPR012074">
    <property type="entry name" value="GAF_ANTAR"/>
</dbReference>
<evidence type="ECO:0000313" key="2">
    <source>
        <dbReference type="EMBL" id="NYD55932.1"/>
    </source>
</evidence>
<dbReference type="PIRSF" id="PIRSF036625">
    <property type="entry name" value="GAF_ANTAR"/>
    <property type="match status" value="1"/>
</dbReference>
<dbReference type="GO" id="GO:0003723">
    <property type="term" value="F:RNA binding"/>
    <property type="evidence" value="ECO:0007669"/>
    <property type="project" value="InterPro"/>
</dbReference>
<proteinExistence type="predicted"/>
<dbReference type="AlphaFoldDB" id="A0A7Y9EXT0"/>
<feature type="domain" description="ANTAR" evidence="1">
    <location>
        <begin position="154"/>
        <end position="215"/>
    </location>
</feature>
<dbReference type="Pfam" id="PF03861">
    <property type="entry name" value="ANTAR"/>
    <property type="match status" value="1"/>
</dbReference>
<keyword evidence="3" id="KW-1185">Reference proteome</keyword>
<gene>
    <name evidence="2" type="ORF">BKA08_000170</name>
</gene>
<dbReference type="Gene3D" id="1.10.10.10">
    <property type="entry name" value="Winged helix-like DNA-binding domain superfamily/Winged helix DNA-binding domain"/>
    <property type="match status" value="1"/>
</dbReference>
<dbReference type="InterPro" id="IPR011006">
    <property type="entry name" value="CheY-like_superfamily"/>
</dbReference>
<evidence type="ECO:0000313" key="3">
    <source>
        <dbReference type="Proteomes" id="UP000516957"/>
    </source>
</evidence>
<dbReference type="Proteomes" id="UP000516957">
    <property type="component" value="Unassembled WGS sequence"/>
</dbReference>
<dbReference type="InterPro" id="IPR036388">
    <property type="entry name" value="WH-like_DNA-bd_sf"/>
</dbReference>
<accession>A0A7Y9EXT0</accession>
<dbReference type="SUPFAM" id="SSF55781">
    <property type="entry name" value="GAF domain-like"/>
    <property type="match status" value="1"/>
</dbReference>
<reference evidence="2 3" key="1">
    <citation type="submission" date="2020-07" db="EMBL/GenBank/DDBJ databases">
        <title>Sequencing the genomes of 1000 actinobacteria strains.</title>
        <authorList>
            <person name="Klenk H.-P."/>
        </authorList>
    </citation>
    <scope>NUCLEOTIDE SEQUENCE [LARGE SCALE GENOMIC DNA]</scope>
    <source>
        <strain evidence="2 3">DSM 18965</strain>
    </source>
</reference>
<name>A0A7Y9EXT0_9ACTN</name>
<comment type="caution">
    <text evidence="2">The sequence shown here is derived from an EMBL/GenBank/DDBJ whole genome shotgun (WGS) entry which is preliminary data.</text>
</comment>
<protein>
    <recommendedName>
        <fullName evidence="1">ANTAR domain-containing protein</fullName>
    </recommendedName>
</protein>
<dbReference type="InterPro" id="IPR005561">
    <property type="entry name" value="ANTAR"/>
</dbReference>
<sequence length="227" mass="24141">MTSDVVGDLLDALDGPHSLESACDGLLGRSRSMLGADVAGLVAWDARGRVEQLASTDPEATAALCELRGGPLCPPAAALPDDAVLAVGDTWAEDRWPGWASQVAALGHRSVLLVNLPSLSHRPLALHAWAARPHAFGDAVPPHTVDFVRLAGLMVAQAERVENLVEALHSRSLIAQAQGIVMERFSVGADEAMAYLRRVSQDQHLRVRDLAATLVEGRNVPRPAPRT</sequence>
<organism evidence="2 3">
    <name type="scientific">Nocardioides marinisabuli</name>
    <dbReference type="NCBI Taxonomy" id="419476"/>
    <lineage>
        <taxon>Bacteria</taxon>
        <taxon>Bacillati</taxon>
        <taxon>Actinomycetota</taxon>
        <taxon>Actinomycetes</taxon>
        <taxon>Propionibacteriales</taxon>
        <taxon>Nocardioidaceae</taxon>
        <taxon>Nocardioides</taxon>
    </lineage>
</organism>
<evidence type="ECO:0000259" key="1">
    <source>
        <dbReference type="PROSITE" id="PS50921"/>
    </source>
</evidence>
<dbReference type="SMART" id="SM01012">
    <property type="entry name" value="ANTAR"/>
    <property type="match status" value="1"/>
</dbReference>
<dbReference type="PROSITE" id="PS50921">
    <property type="entry name" value="ANTAR"/>
    <property type="match status" value="1"/>
</dbReference>